<dbReference type="Gene3D" id="3.50.30.10">
    <property type="entry name" value="Phosphohistidine domain"/>
    <property type="match status" value="1"/>
</dbReference>
<sequence>MEKYKYILFFNEISITAIDKVGGKNASLGEMYNQLNPKGINIPNGFALTAKAYRLFRKQNKLEKPLNDLLFILDTKEYSNLSPIGEKARALILSAPIPSEIYDEIHRAYQSLSKQSGMNNLGVAVRSSATSEDLPSASFAGQMQSFLNISGDNQVMDAIHRCFASLFTDRAIKYRHDMGFANLDIAISVGVQQMVRSDKAASGVAFTIDPDTGFQNAIIINSIWGLGENIVQGTVTPDEWMVFKPILEKANLNPIIKRHCGRKEFTMIYAEKSNTESAENTIINTETSLEKQNQFSLTDKEVIQLGQWCYQIEKHYDKAMDIEWAKDALNNQLYIVQARPETVHAKENKQVREVYQLKEKGTLLTKGIALGDKIATGKARILTNTNEGDQLLDGEILVTDFTNPDWDPIMKKASAIITNKGGRTSHAAIVARELGTVAVLGSGNATSVIKNGQQITVSCAEGKEGNVYDGELKWEIKEHDFSLLAVPVTNPMLILADPERAFELSYYPTNGIGLMRVEFAISNTIKIHPLALCEPEKISDASVQSEIAALTKDYDDGKNYFVDKLAEAVSIVAAAFYPKEVIVRMSDFKSNEYANLIGGKYFEPVEENPMIGFRGASRYYSDFYRKGFALECEAMKKVRNEMGLDNVKLMIPFCRTIEEGKKVLDEMKANGLVQGENGLEVYVMIEIPSNVILANEFAKLFDGFSIGSNDLTQLTLGLDRDSSLVSYLFSEQNPAVKHLISETIRAAKRNKIEVGLCGQAPSDIPEFAQFLVEKGINSISFTPDALISGIENILKAESKHEEKRNEMLNTLSHGNNF</sequence>
<keyword evidence="11 15" id="KW-0067">ATP-binding</keyword>
<evidence type="ECO:0000256" key="12">
    <source>
        <dbReference type="ARBA" id="ARBA00022842"/>
    </source>
</evidence>
<dbReference type="PROSITE" id="PS00742">
    <property type="entry name" value="PEP_ENZYMES_2"/>
    <property type="match status" value="1"/>
</dbReference>
<comment type="function">
    <text evidence="2 15">Catalyzes the phosphorylation of pyruvate to phosphoenolpyruvate.</text>
</comment>
<dbReference type="InterPro" id="IPR018274">
    <property type="entry name" value="PEP_util_AS"/>
</dbReference>
<dbReference type="SUPFAM" id="SSF51621">
    <property type="entry name" value="Phosphoenolpyruvate/pyruvate domain"/>
    <property type="match status" value="1"/>
</dbReference>
<dbReference type="PIRSF" id="PIRSF000854">
    <property type="entry name" value="PEP_synthase"/>
    <property type="match status" value="1"/>
</dbReference>
<evidence type="ECO:0000256" key="14">
    <source>
        <dbReference type="ARBA" id="ARBA00047700"/>
    </source>
</evidence>
<evidence type="ECO:0000256" key="3">
    <source>
        <dbReference type="ARBA" id="ARBA00004742"/>
    </source>
</evidence>
<dbReference type="GO" id="GO:0008986">
    <property type="term" value="F:pyruvate, water dikinase activity"/>
    <property type="evidence" value="ECO:0007669"/>
    <property type="project" value="UniProtKB-EC"/>
</dbReference>
<dbReference type="InterPro" id="IPR002192">
    <property type="entry name" value="PPDK_AMP/ATP-bd"/>
</dbReference>
<keyword evidence="12 15" id="KW-0460">Magnesium</keyword>
<dbReference type="Gene3D" id="3.30.470.20">
    <property type="entry name" value="ATP-grasp fold, B domain"/>
    <property type="match status" value="1"/>
</dbReference>
<feature type="domain" description="Pyruvate phosphate dikinase AMP/ATP-binding" evidence="17">
    <location>
        <begin position="19"/>
        <end position="353"/>
    </location>
</feature>
<keyword evidence="19" id="KW-0670">Pyruvate</keyword>
<evidence type="ECO:0000256" key="7">
    <source>
        <dbReference type="ARBA" id="ARBA00022679"/>
    </source>
</evidence>
<dbReference type="InterPro" id="IPR023151">
    <property type="entry name" value="PEP_util_CS"/>
</dbReference>
<dbReference type="SUPFAM" id="SSF52009">
    <property type="entry name" value="Phosphohistidine domain"/>
    <property type="match status" value="1"/>
</dbReference>
<keyword evidence="7 15" id="KW-0808">Transferase</keyword>
<dbReference type="Gene3D" id="3.30.1490.20">
    <property type="entry name" value="ATP-grasp fold, A domain"/>
    <property type="match status" value="1"/>
</dbReference>
<proteinExistence type="inferred from homology"/>
<dbReference type="Gene3D" id="3.20.20.60">
    <property type="entry name" value="Phosphoenolpyruvate-binding domains"/>
    <property type="match status" value="1"/>
</dbReference>
<dbReference type="Pfam" id="PF00391">
    <property type="entry name" value="PEP-utilizers"/>
    <property type="match status" value="1"/>
</dbReference>
<dbReference type="SUPFAM" id="SSF56059">
    <property type="entry name" value="Glutathione synthetase ATP-binding domain-like"/>
    <property type="match status" value="1"/>
</dbReference>
<dbReference type="GO" id="GO:0006094">
    <property type="term" value="P:gluconeogenesis"/>
    <property type="evidence" value="ECO:0007669"/>
    <property type="project" value="UniProtKB-UniPathway"/>
</dbReference>
<evidence type="ECO:0000259" key="17">
    <source>
        <dbReference type="Pfam" id="PF01326"/>
    </source>
</evidence>
<feature type="domain" description="PEP-utilising enzyme mobile" evidence="16">
    <location>
        <begin position="393"/>
        <end position="462"/>
    </location>
</feature>
<reference evidence="20" key="1">
    <citation type="submission" date="2016-11" db="EMBL/GenBank/DDBJ databases">
        <authorList>
            <person name="Varghese N."/>
            <person name="Submissions S."/>
        </authorList>
    </citation>
    <scope>NUCLEOTIDE SEQUENCE [LARGE SCALE GENOMIC DNA]</scope>
    <source>
        <strain evidence="20">CGMCC 1.2749</strain>
    </source>
</reference>
<dbReference type="FunFam" id="3.30.470.20:FF:000017">
    <property type="entry name" value="Phosphoenolpyruvate synthase"/>
    <property type="match status" value="1"/>
</dbReference>
<dbReference type="PANTHER" id="PTHR43030">
    <property type="entry name" value="PHOSPHOENOLPYRUVATE SYNTHASE"/>
    <property type="match status" value="1"/>
</dbReference>
<dbReference type="Pfam" id="PF02896">
    <property type="entry name" value="PEP-utilizers_C"/>
    <property type="match status" value="1"/>
</dbReference>
<name>A0A1M7JWU0_9FLAO</name>
<dbReference type="InterPro" id="IPR008279">
    <property type="entry name" value="PEP-util_enz_mobile_dom"/>
</dbReference>
<evidence type="ECO:0000313" key="20">
    <source>
        <dbReference type="Proteomes" id="UP000184092"/>
    </source>
</evidence>
<evidence type="ECO:0000259" key="18">
    <source>
        <dbReference type="Pfam" id="PF02896"/>
    </source>
</evidence>
<evidence type="ECO:0000256" key="9">
    <source>
        <dbReference type="ARBA" id="ARBA00022741"/>
    </source>
</evidence>
<keyword evidence="9 15" id="KW-0547">Nucleotide-binding</keyword>
<protein>
    <recommendedName>
        <fullName evidence="6 15">Phosphoenolpyruvate synthase</fullName>
        <shortName evidence="15">PEP synthase</shortName>
        <ecNumber evidence="5 15">2.7.9.2</ecNumber>
    </recommendedName>
    <alternativeName>
        <fullName evidence="13 15">Pyruvate, water dikinase</fullName>
    </alternativeName>
</protein>
<dbReference type="EC" id="2.7.9.2" evidence="5 15"/>
<accession>A0A1M7JWU0</accession>
<dbReference type="EMBL" id="FRCL01000005">
    <property type="protein sequence ID" value="SHM57540.1"/>
    <property type="molecule type" value="Genomic_DNA"/>
</dbReference>
<keyword evidence="20" id="KW-1185">Reference proteome</keyword>
<evidence type="ECO:0000256" key="1">
    <source>
        <dbReference type="ARBA" id="ARBA00001946"/>
    </source>
</evidence>
<evidence type="ECO:0000259" key="16">
    <source>
        <dbReference type="Pfam" id="PF00391"/>
    </source>
</evidence>
<dbReference type="AlphaFoldDB" id="A0A1M7JWU0"/>
<dbReference type="InterPro" id="IPR015813">
    <property type="entry name" value="Pyrv/PenolPyrv_kinase-like_dom"/>
</dbReference>
<evidence type="ECO:0000256" key="10">
    <source>
        <dbReference type="ARBA" id="ARBA00022777"/>
    </source>
</evidence>
<gene>
    <name evidence="19" type="ORF">SAMN05216269_105111</name>
</gene>
<comment type="pathway">
    <text evidence="3 15">Carbohydrate biosynthesis; gluconeogenesis.</text>
</comment>
<evidence type="ECO:0000256" key="13">
    <source>
        <dbReference type="ARBA" id="ARBA00033470"/>
    </source>
</evidence>
<evidence type="ECO:0000256" key="6">
    <source>
        <dbReference type="ARBA" id="ARBA00021623"/>
    </source>
</evidence>
<evidence type="ECO:0000256" key="8">
    <source>
        <dbReference type="ARBA" id="ARBA00022723"/>
    </source>
</evidence>
<dbReference type="FunFam" id="3.30.1490.20:FF:000010">
    <property type="entry name" value="Phosphoenolpyruvate synthase"/>
    <property type="match status" value="1"/>
</dbReference>
<feature type="domain" description="PEP-utilising enzyme C-terminal" evidence="18">
    <location>
        <begin position="499"/>
        <end position="787"/>
    </location>
</feature>
<dbReference type="InterPro" id="IPR013815">
    <property type="entry name" value="ATP_grasp_subdomain_1"/>
</dbReference>
<dbReference type="InterPro" id="IPR036637">
    <property type="entry name" value="Phosphohistidine_dom_sf"/>
</dbReference>
<evidence type="ECO:0000256" key="15">
    <source>
        <dbReference type="PIRNR" id="PIRNR000854"/>
    </source>
</evidence>
<dbReference type="InterPro" id="IPR000121">
    <property type="entry name" value="PEP_util_C"/>
</dbReference>
<dbReference type="GO" id="GO:0046872">
    <property type="term" value="F:metal ion binding"/>
    <property type="evidence" value="ECO:0007669"/>
    <property type="project" value="UniProtKB-KW"/>
</dbReference>
<dbReference type="UniPathway" id="UPA00138"/>
<dbReference type="NCBIfam" id="TIGR01418">
    <property type="entry name" value="PEP_synth"/>
    <property type="match status" value="1"/>
</dbReference>
<evidence type="ECO:0000256" key="5">
    <source>
        <dbReference type="ARBA" id="ARBA00011996"/>
    </source>
</evidence>
<dbReference type="Proteomes" id="UP000184092">
    <property type="component" value="Unassembled WGS sequence"/>
</dbReference>
<dbReference type="GO" id="GO:0005524">
    <property type="term" value="F:ATP binding"/>
    <property type="evidence" value="ECO:0007669"/>
    <property type="project" value="UniProtKB-KW"/>
</dbReference>
<evidence type="ECO:0000256" key="2">
    <source>
        <dbReference type="ARBA" id="ARBA00002988"/>
    </source>
</evidence>
<evidence type="ECO:0000256" key="4">
    <source>
        <dbReference type="ARBA" id="ARBA00007837"/>
    </source>
</evidence>
<evidence type="ECO:0000313" key="19">
    <source>
        <dbReference type="EMBL" id="SHM57540.1"/>
    </source>
</evidence>
<comment type="similarity">
    <text evidence="4 15">Belongs to the PEP-utilizing enzyme family.</text>
</comment>
<dbReference type="PROSITE" id="PS00370">
    <property type="entry name" value="PEP_ENZYMES_PHOS_SITE"/>
    <property type="match status" value="1"/>
</dbReference>
<dbReference type="STRING" id="178356.SAMN05216269_105111"/>
<dbReference type="OrthoDB" id="9765468at2"/>
<dbReference type="PANTHER" id="PTHR43030:SF1">
    <property type="entry name" value="PHOSPHOENOLPYRUVATE SYNTHASE"/>
    <property type="match status" value="1"/>
</dbReference>
<comment type="cofactor">
    <cofactor evidence="1 15">
        <name>Mg(2+)</name>
        <dbReference type="ChEBI" id="CHEBI:18420"/>
    </cofactor>
</comment>
<organism evidence="19 20">
    <name type="scientific">Flavobacterium xinjiangense</name>
    <dbReference type="NCBI Taxonomy" id="178356"/>
    <lineage>
        <taxon>Bacteria</taxon>
        <taxon>Pseudomonadati</taxon>
        <taxon>Bacteroidota</taxon>
        <taxon>Flavobacteriia</taxon>
        <taxon>Flavobacteriales</taxon>
        <taxon>Flavobacteriaceae</taxon>
        <taxon>Flavobacterium</taxon>
    </lineage>
</organism>
<dbReference type="Pfam" id="PF01326">
    <property type="entry name" value="PPDK_N"/>
    <property type="match status" value="1"/>
</dbReference>
<dbReference type="InterPro" id="IPR040442">
    <property type="entry name" value="Pyrv_kinase-like_dom_sf"/>
</dbReference>
<dbReference type="InterPro" id="IPR006319">
    <property type="entry name" value="PEP_synth"/>
</dbReference>
<evidence type="ECO:0000256" key="11">
    <source>
        <dbReference type="ARBA" id="ARBA00022840"/>
    </source>
</evidence>
<dbReference type="NCBIfam" id="NF005057">
    <property type="entry name" value="PRK06464.1"/>
    <property type="match status" value="1"/>
</dbReference>
<keyword evidence="10 15" id="KW-0418">Kinase</keyword>
<dbReference type="PRINTS" id="PR01736">
    <property type="entry name" value="PHPHTRNFRASE"/>
</dbReference>
<dbReference type="RefSeq" id="WP_073208032.1">
    <property type="nucleotide sequence ID" value="NZ_FRCL01000005.1"/>
</dbReference>
<keyword evidence="8 15" id="KW-0479">Metal-binding</keyword>
<comment type="catalytic activity">
    <reaction evidence="14 15">
        <text>pyruvate + ATP + H2O = phosphoenolpyruvate + AMP + phosphate + 2 H(+)</text>
        <dbReference type="Rhea" id="RHEA:11364"/>
        <dbReference type="ChEBI" id="CHEBI:15361"/>
        <dbReference type="ChEBI" id="CHEBI:15377"/>
        <dbReference type="ChEBI" id="CHEBI:15378"/>
        <dbReference type="ChEBI" id="CHEBI:30616"/>
        <dbReference type="ChEBI" id="CHEBI:43474"/>
        <dbReference type="ChEBI" id="CHEBI:58702"/>
        <dbReference type="ChEBI" id="CHEBI:456215"/>
        <dbReference type="EC" id="2.7.9.2"/>
    </reaction>
</comment>